<protein>
    <submittedName>
        <fullName evidence="1">Uncharacterized protein</fullName>
    </submittedName>
</protein>
<reference evidence="1 2" key="1">
    <citation type="submission" date="2016-02" db="EMBL/GenBank/DDBJ databases">
        <title>Genome analysis of coral dinoflagellate symbionts highlights evolutionary adaptations to a symbiotic lifestyle.</title>
        <authorList>
            <person name="Aranda M."/>
            <person name="Li Y."/>
            <person name="Liew Y.J."/>
            <person name="Baumgarten S."/>
            <person name="Simakov O."/>
            <person name="Wilson M."/>
            <person name="Piel J."/>
            <person name="Ashoor H."/>
            <person name="Bougouffa S."/>
            <person name="Bajic V.B."/>
            <person name="Ryu T."/>
            <person name="Ravasi T."/>
            <person name="Bayer T."/>
            <person name="Micklem G."/>
            <person name="Kim H."/>
            <person name="Bhak J."/>
            <person name="Lajeunesse T.C."/>
            <person name="Voolstra C.R."/>
        </authorList>
    </citation>
    <scope>NUCLEOTIDE SEQUENCE [LARGE SCALE GENOMIC DNA]</scope>
    <source>
        <strain evidence="1 2">CCMP2467</strain>
    </source>
</reference>
<accession>A0A1Q9C488</accession>
<organism evidence="1 2">
    <name type="scientific">Symbiodinium microadriaticum</name>
    <name type="common">Dinoflagellate</name>
    <name type="synonym">Zooxanthella microadriatica</name>
    <dbReference type="NCBI Taxonomy" id="2951"/>
    <lineage>
        <taxon>Eukaryota</taxon>
        <taxon>Sar</taxon>
        <taxon>Alveolata</taxon>
        <taxon>Dinophyceae</taxon>
        <taxon>Suessiales</taxon>
        <taxon>Symbiodiniaceae</taxon>
        <taxon>Symbiodinium</taxon>
    </lineage>
</organism>
<dbReference type="EMBL" id="LSRX01001721">
    <property type="protein sequence ID" value="OLP77729.1"/>
    <property type="molecule type" value="Genomic_DNA"/>
</dbReference>
<evidence type="ECO:0000313" key="2">
    <source>
        <dbReference type="Proteomes" id="UP000186817"/>
    </source>
</evidence>
<gene>
    <name evidence="1" type="ORF">AK812_SmicGene42180</name>
</gene>
<proteinExistence type="predicted"/>
<sequence>MARSLGHCYSPHMEYKRQLGHRIYTRAEFLERLKRERGPFRCSPDQLSHQLGKGEEFDADTVLAGLQRSDKCAESLLLSD</sequence>
<keyword evidence="2" id="KW-1185">Reference proteome</keyword>
<dbReference type="Proteomes" id="UP000186817">
    <property type="component" value="Unassembled WGS sequence"/>
</dbReference>
<name>A0A1Q9C488_SYMMI</name>
<dbReference type="AlphaFoldDB" id="A0A1Q9C488"/>
<evidence type="ECO:0000313" key="1">
    <source>
        <dbReference type="EMBL" id="OLP77729.1"/>
    </source>
</evidence>
<comment type="caution">
    <text evidence="1">The sequence shown here is derived from an EMBL/GenBank/DDBJ whole genome shotgun (WGS) entry which is preliminary data.</text>
</comment>